<dbReference type="Gene3D" id="3.30.1360.40">
    <property type="match status" value="1"/>
</dbReference>
<dbReference type="OrthoDB" id="9778567at2"/>
<dbReference type="SMART" id="SM00796">
    <property type="entry name" value="AHS1"/>
    <property type="match status" value="1"/>
</dbReference>
<organism evidence="5 6">
    <name type="scientific">Marivivens niveibacter</name>
    <dbReference type="NCBI Taxonomy" id="1930667"/>
    <lineage>
        <taxon>Bacteria</taxon>
        <taxon>Pseudomonadati</taxon>
        <taxon>Pseudomonadota</taxon>
        <taxon>Alphaproteobacteria</taxon>
        <taxon>Rhodobacterales</taxon>
        <taxon>Paracoccaceae</taxon>
        <taxon>Marivivens group</taxon>
        <taxon>Marivivens</taxon>
    </lineage>
</organism>
<dbReference type="AlphaFoldDB" id="A0A251WZW2"/>
<gene>
    <name evidence="5" type="ORF">BVC71_00495</name>
</gene>
<dbReference type="InterPro" id="IPR003833">
    <property type="entry name" value="CT_C_D"/>
</dbReference>
<reference evidence="5 6" key="1">
    <citation type="submission" date="2016-12" db="EMBL/GenBank/DDBJ databases">
        <title>The draft genome sequence of HSLHS2.</title>
        <authorList>
            <person name="Hu D."/>
            <person name="Wang L."/>
            <person name="Shao Z."/>
        </authorList>
    </citation>
    <scope>NUCLEOTIDE SEQUENCE [LARGE SCALE GENOMIC DNA]</scope>
    <source>
        <strain evidence="5">MCCC 1A06712</strain>
    </source>
</reference>
<dbReference type="Gene3D" id="2.40.100.10">
    <property type="entry name" value="Cyclophilin-like"/>
    <property type="match status" value="1"/>
</dbReference>
<dbReference type="PANTHER" id="PTHR34698">
    <property type="entry name" value="5-OXOPROLINASE SUBUNIT B"/>
    <property type="match status" value="1"/>
</dbReference>
<evidence type="ECO:0000313" key="6">
    <source>
        <dbReference type="Proteomes" id="UP000194664"/>
    </source>
</evidence>
<evidence type="ECO:0000313" key="5">
    <source>
        <dbReference type="EMBL" id="OUD10030.1"/>
    </source>
</evidence>
<sequence length="232" mass="24725">MVPQILPLGIDGALVRFGTVMSDEANQCAAQVAQILSQDEFGFIDVQGTLASVAVRFDPIQTNFSDVRAVITAQINDATTAQAIPFKQWRIPTCFNGEDLAEVAAIIGDSAQSVIDEIASIPVRVLTIGFAPGQPYLGELPDRYGIPRQSQLRPVPAGALVVAVRQMVLFANASPTGWRWIGATAARLFDAGRDPAAILTAGDMIEFCPVTADQLAKLQSDPIGGVSWDWSS</sequence>
<keyword evidence="6" id="KW-1185">Reference proteome</keyword>
<dbReference type="SUPFAM" id="SSF50891">
    <property type="entry name" value="Cyclophilin-like"/>
    <property type="match status" value="1"/>
</dbReference>
<dbReference type="InterPro" id="IPR029000">
    <property type="entry name" value="Cyclophilin-like_dom_sf"/>
</dbReference>
<feature type="domain" description="Carboxyltransferase" evidence="4">
    <location>
        <begin position="3"/>
        <end position="199"/>
    </location>
</feature>
<dbReference type="Proteomes" id="UP000194664">
    <property type="component" value="Unassembled WGS sequence"/>
</dbReference>
<proteinExistence type="predicted"/>
<comment type="caution">
    <text evidence="5">The sequence shown here is derived from an EMBL/GenBank/DDBJ whole genome shotgun (WGS) entry which is preliminary data.</text>
</comment>
<dbReference type="EMBL" id="MSPP01000001">
    <property type="protein sequence ID" value="OUD10030.1"/>
    <property type="molecule type" value="Genomic_DNA"/>
</dbReference>
<dbReference type="PANTHER" id="PTHR34698:SF2">
    <property type="entry name" value="5-OXOPROLINASE SUBUNIT B"/>
    <property type="match status" value="1"/>
</dbReference>
<dbReference type="SUPFAM" id="SSF160467">
    <property type="entry name" value="PH0987 N-terminal domain-like"/>
    <property type="match status" value="1"/>
</dbReference>
<dbReference type="InterPro" id="IPR010016">
    <property type="entry name" value="PxpB"/>
</dbReference>
<dbReference type="Pfam" id="PF02682">
    <property type="entry name" value="CT_C_D"/>
    <property type="match status" value="1"/>
</dbReference>
<dbReference type="GO" id="GO:0016787">
    <property type="term" value="F:hydrolase activity"/>
    <property type="evidence" value="ECO:0007669"/>
    <property type="project" value="UniProtKB-KW"/>
</dbReference>
<keyword evidence="2" id="KW-0378">Hydrolase</keyword>
<evidence type="ECO:0000256" key="1">
    <source>
        <dbReference type="ARBA" id="ARBA00022741"/>
    </source>
</evidence>
<evidence type="ECO:0000256" key="2">
    <source>
        <dbReference type="ARBA" id="ARBA00022801"/>
    </source>
</evidence>
<evidence type="ECO:0000259" key="4">
    <source>
        <dbReference type="SMART" id="SM00796"/>
    </source>
</evidence>
<name>A0A251WZW2_9RHOB</name>
<accession>A0A251WZW2</accession>
<dbReference type="GO" id="GO:0005524">
    <property type="term" value="F:ATP binding"/>
    <property type="evidence" value="ECO:0007669"/>
    <property type="project" value="UniProtKB-KW"/>
</dbReference>
<dbReference type="RefSeq" id="WP_086449683.1">
    <property type="nucleotide sequence ID" value="NZ_MSPP01000001.1"/>
</dbReference>
<keyword evidence="1" id="KW-0547">Nucleotide-binding</keyword>
<protein>
    <recommendedName>
        <fullName evidence="4">Carboxyltransferase domain-containing protein</fullName>
    </recommendedName>
</protein>
<evidence type="ECO:0000256" key="3">
    <source>
        <dbReference type="ARBA" id="ARBA00022840"/>
    </source>
</evidence>
<keyword evidence="3" id="KW-0067">ATP-binding</keyword>